<sequence>MNTRAAAPTSAEIGENSRIRAAIFNGGELGPNNVRANPHSALVLAEGTRCDSDYDRTGCYAYFHLLEGLTLKPIRKMAVPEAHGVP</sequence>
<dbReference type="Proteomes" id="UP000271705">
    <property type="component" value="Unassembled WGS sequence"/>
</dbReference>
<name>A0A3S0JF70_STEMA</name>
<protein>
    <submittedName>
        <fullName evidence="1">Uncharacterized protein</fullName>
    </submittedName>
</protein>
<dbReference type="EMBL" id="RXLZ01000072">
    <property type="protein sequence ID" value="RTQ86082.1"/>
    <property type="molecule type" value="Genomic_DNA"/>
</dbReference>
<comment type="caution">
    <text evidence="1">The sequence shown here is derived from an EMBL/GenBank/DDBJ whole genome shotgun (WGS) entry which is preliminary data.</text>
</comment>
<dbReference type="RefSeq" id="WP_126930244.1">
    <property type="nucleotide sequence ID" value="NZ_RXLZ01000072.1"/>
</dbReference>
<gene>
    <name evidence="1" type="ORF">EKL94_19085</name>
</gene>
<dbReference type="AlphaFoldDB" id="A0A3S0JF70"/>
<proteinExistence type="predicted"/>
<evidence type="ECO:0000313" key="1">
    <source>
        <dbReference type="EMBL" id="RTQ86082.1"/>
    </source>
</evidence>
<organism evidence="1 2">
    <name type="scientific">Stenotrophomonas maltophilia</name>
    <name type="common">Pseudomonas maltophilia</name>
    <name type="synonym">Xanthomonas maltophilia</name>
    <dbReference type="NCBI Taxonomy" id="40324"/>
    <lineage>
        <taxon>Bacteria</taxon>
        <taxon>Pseudomonadati</taxon>
        <taxon>Pseudomonadota</taxon>
        <taxon>Gammaproteobacteria</taxon>
        <taxon>Lysobacterales</taxon>
        <taxon>Lysobacteraceae</taxon>
        <taxon>Stenotrophomonas</taxon>
        <taxon>Stenotrophomonas maltophilia group</taxon>
    </lineage>
</organism>
<evidence type="ECO:0000313" key="2">
    <source>
        <dbReference type="Proteomes" id="UP000271705"/>
    </source>
</evidence>
<reference evidence="1 2" key="1">
    <citation type="submission" date="2018-12" db="EMBL/GenBank/DDBJ databases">
        <authorList>
            <person name="Kartti S."/>
            <person name="Manni A."/>
            <person name="Chemao El Fihri M.W."/>
            <person name="Laamarti M."/>
            <person name="Temsamani L."/>
            <person name="El Jamali J.E."/>
            <person name="Ouadghiri M."/>
            <person name="Ibrahimi A."/>
            <person name="Filati-Maltouf A."/>
        </authorList>
    </citation>
    <scope>NUCLEOTIDE SEQUENCE [LARGE SCALE GENOMIC DNA]</scope>
    <source>
        <strain evidence="1 2">MDMC339</strain>
    </source>
</reference>
<accession>A0A3S0JF70</accession>